<dbReference type="EMBL" id="BA000045">
    <property type="protein sequence ID" value="BAC88032.1"/>
    <property type="molecule type" value="Genomic_DNA"/>
</dbReference>
<proteinExistence type="predicted"/>
<gene>
    <name evidence="2" type="ordered locus">gll0091</name>
</gene>
<dbReference type="Pfam" id="PF13302">
    <property type="entry name" value="Acetyltransf_3"/>
    <property type="match status" value="1"/>
</dbReference>
<dbReference type="GO" id="GO:0008999">
    <property type="term" value="F:protein-N-terminal-alanine acetyltransferase activity"/>
    <property type="evidence" value="ECO:0000318"/>
    <property type="project" value="GO_Central"/>
</dbReference>
<protein>
    <submittedName>
        <fullName evidence="2">Gll0091 protein</fullName>
    </submittedName>
</protein>
<dbReference type="InParanoid" id="Q7NPG4"/>
<dbReference type="Proteomes" id="UP000000557">
    <property type="component" value="Chromosome"/>
</dbReference>
<organism evidence="2 3">
    <name type="scientific">Gloeobacter violaceus (strain ATCC 29082 / PCC 7421)</name>
    <dbReference type="NCBI Taxonomy" id="251221"/>
    <lineage>
        <taxon>Bacteria</taxon>
        <taxon>Bacillati</taxon>
        <taxon>Cyanobacteriota</taxon>
        <taxon>Cyanophyceae</taxon>
        <taxon>Gloeobacterales</taxon>
        <taxon>Gloeobacteraceae</taxon>
        <taxon>Gloeobacter</taxon>
    </lineage>
</organism>
<dbReference type="STRING" id="251221.gene:10757560"/>
<dbReference type="InterPro" id="IPR051908">
    <property type="entry name" value="Ribosomal_N-acetyltransferase"/>
</dbReference>
<keyword evidence="3" id="KW-1185">Reference proteome</keyword>
<evidence type="ECO:0000313" key="2">
    <source>
        <dbReference type="EMBL" id="BAC88032.1"/>
    </source>
</evidence>
<evidence type="ECO:0000313" key="3">
    <source>
        <dbReference type="Proteomes" id="UP000000557"/>
    </source>
</evidence>
<feature type="domain" description="N-acetyltransferase" evidence="1">
    <location>
        <begin position="22"/>
        <end position="179"/>
    </location>
</feature>
<dbReference type="InterPro" id="IPR016181">
    <property type="entry name" value="Acyl_CoA_acyltransferase"/>
</dbReference>
<evidence type="ECO:0000259" key="1">
    <source>
        <dbReference type="PROSITE" id="PS51186"/>
    </source>
</evidence>
<dbReference type="GO" id="GO:0005737">
    <property type="term" value="C:cytoplasm"/>
    <property type="evidence" value="ECO:0000318"/>
    <property type="project" value="GO_Central"/>
</dbReference>
<dbReference type="HOGENOM" id="CLU_013985_3_0_3"/>
<dbReference type="eggNOG" id="COG1670">
    <property type="taxonomic scope" value="Bacteria"/>
</dbReference>
<dbReference type="Gene3D" id="3.40.630.30">
    <property type="match status" value="1"/>
</dbReference>
<dbReference type="KEGG" id="gvi:gll0091"/>
<sequence length="183" mass="20823">MLPEPPPEASFAIRRYCFEDIEPIYQAVRESMADLAPWMPWCHAGYSREDSAAWVLTREDDWKSDRTYDFVIYERTSGDIVGGVGLNHLSRAYRLANLGYWVRSSRTRRGAASTAALLVARFGFDYLDLERLEIIAALTNTASRRVAQKVGARCEGLLRRRLPLGDHIHDAVLYSLIRTDLVS</sequence>
<dbReference type="SUPFAM" id="SSF55729">
    <property type="entry name" value="Acyl-CoA N-acyltransferases (Nat)"/>
    <property type="match status" value="1"/>
</dbReference>
<name>Q7NPG4_GLOVI</name>
<reference evidence="2 3" key="1">
    <citation type="journal article" date="2003" name="DNA Res.">
        <title>Complete genome structure of Gloeobacter violaceus PCC 7421, a cyanobacterium that lacks thylakoids.</title>
        <authorList>
            <person name="Nakamura Y."/>
            <person name="Kaneko T."/>
            <person name="Sato S."/>
            <person name="Mimuro M."/>
            <person name="Miyashita H."/>
            <person name="Tsuchiya T."/>
            <person name="Sasamoto S."/>
            <person name="Watanabe A."/>
            <person name="Kawashima K."/>
            <person name="Kishida Y."/>
            <person name="Kiyokawa C."/>
            <person name="Kohara M."/>
            <person name="Matsumoto M."/>
            <person name="Matsuno A."/>
            <person name="Nakazaki N."/>
            <person name="Shimpo S."/>
            <person name="Takeuchi C."/>
            <person name="Yamada M."/>
            <person name="Tabata S."/>
        </authorList>
    </citation>
    <scope>NUCLEOTIDE SEQUENCE [LARGE SCALE GENOMIC DNA]</scope>
    <source>
        <strain evidence="3">ATCC 29082 / PCC 7421</strain>
    </source>
</reference>
<accession>Q7NPG4</accession>
<dbReference type="PROSITE" id="PS51186">
    <property type="entry name" value="GNAT"/>
    <property type="match status" value="1"/>
</dbReference>
<dbReference type="GO" id="GO:1990189">
    <property type="term" value="F:protein N-terminal-serine acetyltransferase activity"/>
    <property type="evidence" value="ECO:0000318"/>
    <property type="project" value="GO_Central"/>
</dbReference>
<dbReference type="OrthoDB" id="9799321at2"/>
<dbReference type="EnsemblBacteria" id="BAC88032">
    <property type="protein sequence ID" value="BAC88032"/>
    <property type="gene ID" value="BAC88032"/>
</dbReference>
<dbReference type="PhylomeDB" id="Q7NPG4"/>
<dbReference type="InterPro" id="IPR000182">
    <property type="entry name" value="GNAT_dom"/>
</dbReference>
<dbReference type="AlphaFoldDB" id="Q7NPG4"/>
<dbReference type="PANTHER" id="PTHR43441">
    <property type="entry name" value="RIBOSOMAL-PROTEIN-SERINE ACETYLTRANSFERASE"/>
    <property type="match status" value="1"/>
</dbReference>
<reference evidence="2 3" key="2">
    <citation type="journal article" date="2003" name="DNA Res.">
        <title>Complete genome structure of Gloeobacter violaceus PCC 7421, a cyanobacterium that lacks thylakoids (supplement).</title>
        <authorList>
            <person name="Nakamura Y."/>
            <person name="Kaneko T."/>
            <person name="Sato S."/>
            <person name="Mimuro M."/>
            <person name="Miyashita H."/>
            <person name="Tsuchiya T."/>
            <person name="Sasamoto S."/>
            <person name="Watanabe A."/>
            <person name="Kawashima K."/>
            <person name="Kishida Y."/>
            <person name="Kiyokawa C."/>
            <person name="Kohara M."/>
            <person name="Matsumoto M."/>
            <person name="Matsuno A."/>
            <person name="Nakazaki N."/>
            <person name="Shimpo S."/>
            <person name="Takeuchi C."/>
            <person name="Yamada M."/>
            <person name="Tabata S."/>
        </authorList>
    </citation>
    <scope>NUCLEOTIDE SEQUENCE [LARGE SCALE GENOMIC DNA]</scope>
    <source>
        <strain evidence="3">ATCC 29082 / PCC 7421</strain>
    </source>
</reference>
<dbReference type="PANTHER" id="PTHR43441:SF10">
    <property type="entry name" value="ACETYLTRANSFERASE"/>
    <property type="match status" value="1"/>
</dbReference>
<dbReference type="RefSeq" id="WP_011140095.1">
    <property type="nucleotide sequence ID" value="NC_005125.1"/>
</dbReference>